<evidence type="ECO:0000256" key="7">
    <source>
        <dbReference type="RuleBase" id="RU000304"/>
    </source>
</evidence>
<dbReference type="InterPro" id="IPR008271">
    <property type="entry name" value="Ser/Thr_kinase_AS"/>
</dbReference>
<keyword evidence="7" id="KW-0723">Serine/threonine-protein kinase</keyword>
<dbReference type="GO" id="GO:0005634">
    <property type="term" value="C:nucleus"/>
    <property type="evidence" value="ECO:0007669"/>
    <property type="project" value="TreeGrafter"/>
</dbReference>
<keyword evidence="4 6" id="KW-0067">ATP-binding</keyword>
<reference evidence="10 11" key="1">
    <citation type="journal article" date="2019" name="Mol. Ecol. Resour.">
        <title>Chromosome-level genome assembly of Triplophysa tibetana, a fish adapted to the harsh high-altitude environment of the Tibetan Plateau.</title>
        <authorList>
            <person name="Yang X."/>
            <person name="Liu H."/>
            <person name="Ma Z."/>
            <person name="Zou Y."/>
            <person name="Zou M."/>
            <person name="Mao Y."/>
            <person name="Li X."/>
            <person name="Wang H."/>
            <person name="Chen T."/>
            <person name="Wang W."/>
            <person name="Yang R."/>
        </authorList>
    </citation>
    <scope>NUCLEOTIDE SEQUENCE [LARGE SCALE GENOMIC DNA]</scope>
    <source>
        <strain evidence="10">TTIB1903HZAU</strain>
        <tissue evidence="10">Muscle</tissue>
    </source>
</reference>
<evidence type="ECO:0000256" key="6">
    <source>
        <dbReference type="PROSITE-ProRule" id="PRU10141"/>
    </source>
</evidence>
<organism evidence="10 11">
    <name type="scientific">Triplophysa tibetana</name>
    <dbReference type="NCBI Taxonomy" id="1572043"/>
    <lineage>
        <taxon>Eukaryota</taxon>
        <taxon>Metazoa</taxon>
        <taxon>Chordata</taxon>
        <taxon>Craniata</taxon>
        <taxon>Vertebrata</taxon>
        <taxon>Euteleostomi</taxon>
        <taxon>Actinopterygii</taxon>
        <taxon>Neopterygii</taxon>
        <taxon>Teleostei</taxon>
        <taxon>Ostariophysi</taxon>
        <taxon>Cypriniformes</taxon>
        <taxon>Nemacheilidae</taxon>
        <taxon>Triplophysa</taxon>
    </lineage>
</organism>
<evidence type="ECO:0000313" key="11">
    <source>
        <dbReference type="Proteomes" id="UP000324632"/>
    </source>
</evidence>
<evidence type="ECO:0000313" key="10">
    <source>
        <dbReference type="EMBL" id="KAA0718367.1"/>
    </source>
</evidence>
<dbReference type="PROSITE" id="PS00107">
    <property type="entry name" value="PROTEIN_KINASE_ATP"/>
    <property type="match status" value="1"/>
</dbReference>
<dbReference type="InterPro" id="IPR000719">
    <property type="entry name" value="Prot_kinase_dom"/>
</dbReference>
<accession>A0A5A9PCI4</accession>
<feature type="region of interest" description="Disordered" evidence="8">
    <location>
        <begin position="1"/>
        <end position="38"/>
    </location>
</feature>
<sequence length="365" mass="41210">MEATDDPRPVLKPDTVSVEKELIRNDTQDSGASVDSTVSDSMSSNFNVIKILGQGGYGCVYKAQQKFDDKTYAVKEVKLTAAAHAEVKALAKLEHPNIVRYTTCWPGSQKWGSCQDTSDQSDSCIGSSSDFQASCHETSHDDTSGIQSLTISRKSESPADPLNQKYLFIQMEFCEGGTLTTWIQKRKINRKQRTIRKIYRIFHEIISGVEYFHSQNLIHRDLKPDNILFGAEGKVKIGDFGLAVTLTNPSGAAIYRTKGRGTPSYMSPEQELQSDYGAKTDIFPLGLIWFEMLWKMSTVMEKADLWPDLRNQKFPERFCDRHLTEHKFIRKMLSHTPGDRPSATEIKEKLDTFFSIKPILCQKSA</sequence>
<dbReference type="PROSITE" id="PS50011">
    <property type="entry name" value="PROTEIN_KINASE_DOM"/>
    <property type="match status" value="1"/>
</dbReference>
<dbReference type="GO" id="GO:0005737">
    <property type="term" value="C:cytoplasm"/>
    <property type="evidence" value="ECO:0007669"/>
    <property type="project" value="TreeGrafter"/>
</dbReference>
<proteinExistence type="inferred from homology"/>
<dbReference type="AlphaFoldDB" id="A0A5A9PCI4"/>
<dbReference type="InterPro" id="IPR011009">
    <property type="entry name" value="Kinase-like_dom_sf"/>
</dbReference>
<comment type="similarity">
    <text evidence="5">Belongs to the protein kinase superfamily. Ser/Thr protein kinase family. GCN2 subfamily.</text>
</comment>
<dbReference type="FunFam" id="1.10.510.10:FF:000939">
    <property type="entry name" value="Z-DNA binding protein kinase"/>
    <property type="match status" value="1"/>
</dbReference>
<keyword evidence="3 10" id="KW-0418">Kinase</keyword>
<keyword evidence="2 6" id="KW-0547">Nucleotide-binding</keyword>
<feature type="binding site" evidence="6">
    <location>
        <position position="75"/>
    </location>
    <ligand>
        <name>ATP</name>
        <dbReference type="ChEBI" id="CHEBI:30616"/>
    </ligand>
</feature>
<feature type="compositionally biased region" description="Basic and acidic residues" evidence="8">
    <location>
        <begin position="1"/>
        <end position="27"/>
    </location>
</feature>
<feature type="domain" description="Protein kinase" evidence="9">
    <location>
        <begin position="46"/>
        <end position="354"/>
    </location>
</feature>
<evidence type="ECO:0000256" key="5">
    <source>
        <dbReference type="ARBA" id="ARBA00037982"/>
    </source>
</evidence>
<dbReference type="Pfam" id="PF00069">
    <property type="entry name" value="Pkinase"/>
    <property type="match status" value="2"/>
</dbReference>
<keyword evidence="11" id="KW-1185">Reference proteome</keyword>
<name>A0A5A9PCI4_9TELE</name>
<protein>
    <submittedName>
        <fullName evidence="10">Interferon-induced, double-stranded RNA-activated protein kinase</fullName>
    </submittedName>
</protein>
<dbReference type="Proteomes" id="UP000324632">
    <property type="component" value="Chromosome 8"/>
</dbReference>
<evidence type="ECO:0000259" key="9">
    <source>
        <dbReference type="PROSITE" id="PS50011"/>
    </source>
</evidence>
<gene>
    <name evidence="10" type="ORF">E1301_Tti019204</name>
</gene>
<dbReference type="EMBL" id="SOYY01000008">
    <property type="protein sequence ID" value="KAA0718367.1"/>
    <property type="molecule type" value="Genomic_DNA"/>
</dbReference>
<evidence type="ECO:0000256" key="8">
    <source>
        <dbReference type="SAM" id="MobiDB-lite"/>
    </source>
</evidence>
<dbReference type="SUPFAM" id="SSF56112">
    <property type="entry name" value="Protein kinase-like (PK-like)"/>
    <property type="match status" value="1"/>
</dbReference>
<dbReference type="InterPro" id="IPR017441">
    <property type="entry name" value="Protein_kinase_ATP_BS"/>
</dbReference>
<dbReference type="Gene3D" id="3.30.200.20">
    <property type="entry name" value="Phosphorylase Kinase, domain 1"/>
    <property type="match status" value="1"/>
</dbReference>
<evidence type="ECO:0000256" key="1">
    <source>
        <dbReference type="ARBA" id="ARBA00022679"/>
    </source>
</evidence>
<dbReference type="SMART" id="SM00220">
    <property type="entry name" value="S_TKc"/>
    <property type="match status" value="1"/>
</dbReference>
<dbReference type="InterPro" id="IPR050339">
    <property type="entry name" value="CC_SR_Kinase"/>
</dbReference>
<dbReference type="PANTHER" id="PTHR11042">
    <property type="entry name" value="EUKARYOTIC TRANSLATION INITIATION FACTOR 2-ALPHA KINASE EIF2-ALPHA KINASE -RELATED"/>
    <property type="match status" value="1"/>
</dbReference>
<evidence type="ECO:0000256" key="2">
    <source>
        <dbReference type="ARBA" id="ARBA00022741"/>
    </source>
</evidence>
<comment type="caution">
    <text evidence="10">The sequence shown here is derived from an EMBL/GenBank/DDBJ whole genome shotgun (WGS) entry which is preliminary data.</text>
</comment>
<dbReference type="GO" id="GO:0004694">
    <property type="term" value="F:eukaryotic translation initiation factor 2alpha kinase activity"/>
    <property type="evidence" value="ECO:0007669"/>
    <property type="project" value="TreeGrafter"/>
</dbReference>
<keyword evidence="1" id="KW-0808">Transferase</keyword>
<dbReference type="PANTHER" id="PTHR11042:SF166">
    <property type="entry name" value="EUKARYOTIC TRANSLATION INITIATION FACTOR 2-ALPHA KINASE 3"/>
    <property type="match status" value="1"/>
</dbReference>
<evidence type="ECO:0000256" key="3">
    <source>
        <dbReference type="ARBA" id="ARBA00022777"/>
    </source>
</evidence>
<dbReference type="Gene3D" id="1.10.510.10">
    <property type="entry name" value="Transferase(Phosphotransferase) domain 1"/>
    <property type="match status" value="1"/>
</dbReference>
<dbReference type="PROSITE" id="PS00108">
    <property type="entry name" value="PROTEIN_KINASE_ST"/>
    <property type="match status" value="1"/>
</dbReference>
<dbReference type="GO" id="GO:0005524">
    <property type="term" value="F:ATP binding"/>
    <property type="evidence" value="ECO:0007669"/>
    <property type="project" value="UniProtKB-UniRule"/>
</dbReference>
<evidence type="ECO:0000256" key="4">
    <source>
        <dbReference type="ARBA" id="ARBA00022840"/>
    </source>
</evidence>